<protein>
    <recommendedName>
        <fullName evidence="3">RxLR effector candidate protein</fullName>
    </recommendedName>
</protein>
<reference evidence="2" key="1">
    <citation type="journal article" date="2010" name="Science">
        <title>Signatures of adaptation to obligate biotrophy in the Hyaloperonospora arabidopsidis genome.</title>
        <authorList>
            <person name="Baxter L."/>
            <person name="Tripathy S."/>
            <person name="Ishaque N."/>
            <person name="Boot N."/>
            <person name="Cabral A."/>
            <person name="Kemen E."/>
            <person name="Thines M."/>
            <person name="Ah-Fong A."/>
            <person name="Anderson R."/>
            <person name="Badejoko W."/>
            <person name="Bittner-Eddy P."/>
            <person name="Boore J.L."/>
            <person name="Chibucos M.C."/>
            <person name="Coates M."/>
            <person name="Dehal P."/>
            <person name="Delehaunty K."/>
            <person name="Dong S."/>
            <person name="Downton P."/>
            <person name="Dumas B."/>
            <person name="Fabro G."/>
            <person name="Fronick C."/>
            <person name="Fuerstenberg S.I."/>
            <person name="Fulton L."/>
            <person name="Gaulin E."/>
            <person name="Govers F."/>
            <person name="Hughes L."/>
            <person name="Humphray S."/>
            <person name="Jiang R.H."/>
            <person name="Judelson H."/>
            <person name="Kamoun S."/>
            <person name="Kyung K."/>
            <person name="Meijer H."/>
            <person name="Minx P."/>
            <person name="Morris P."/>
            <person name="Nelson J."/>
            <person name="Phuntumart V."/>
            <person name="Qutob D."/>
            <person name="Rehmany A."/>
            <person name="Rougon-Cardoso A."/>
            <person name="Ryden P."/>
            <person name="Torto-Alalibo T."/>
            <person name="Studholme D."/>
            <person name="Wang Y."/>
            <person name="Win J."/>
            <person name="Wood J."/>
            <person name="Clifton S.W."/>
            <person name="Rogers J."/>
            <person name="Van den Ackerveken G."/>
            <person name="Jones J.D."/>
            <person name="McDowell J.M."/>
            <person name="Beynon J."/>
            <person name="Tyler B.M."/>
        </authorList>
    </citation>
    <scope>NUCLEOTIDE SEQUENCE [LARGE SCALE GENOMIC DNA]</scope>
    <source>
        <strain evidence="2">Emoy2</strain>
    </source>
</reference>
<organism evidence="1 2">
    <name type="scientific">Hyaloperonospora arabidopsidis (strain Emoy2)</name>
    <name type="common">Downy mildew agent</name>
    <name type="synonym">Peronospora arabidopsidis</name>
    <dbReference type="NCBI Taxonomy" id="559515"/>
    <lineage>
        <taxon>Eukaryota</taxon>
        <taxon>Sar</taxon>
        <taxon>Stramenopiles</taxon>
        <taxon>Oomycota</taxon>
        <taxon>Peronosporomycetes</taxon>
        <taxon>Peronosporales</taxon>
        <taxon>Peronosporaceae</taxon>
        <taxon>Hyaloperonospora</taxon>
    </lineage>
</organism>
<proteinExistence type="predicted"/>
<dbReference type="Proteomes" id="UP000011713">
    <property type="component" value="Unassembled WGS sequence"/>
</dbReference>
<evidence type="ECO:0000313" key="2">
    <source>
        <dbReference type="Proteomes" id="UP000011713"/>
    </source>
</evidence>
<accession>M4BFK0</accession>
<evidence type="ECO:0008006" key="3">
    <source>
        <dbReference type="Google" id="ProtNLM"/>
    </source>
</evidence>
<dbReference type="EMBL" id="JH598203">
    <property type="status" value="NOT_ANNOTATED_CDS"/>
    <property type="molecule type" value="Genomic_DNA"/>
</dbReference>
<reference evidence="1" key="2">
    <citation type="submission" date="2015-06" db="UniProtKB">
        <authorList>
            <consortium name="EnsemblProtists"/>
        </authorList>
    </citation>
    <scope>IDENTIFICATION</scope>
    <source>
        <strain evidence="1">Emoy2</strain>
    </source>
</reference>
<sequence length="231" mass="26386">MFLLDWRDIRRVPGATSSMVQTLFRIKANKLNLWNIDRADWSCPHPTCDTSILASLQHVFWDCLVPATAWQEHRARWRAPGDNLDDNLQLTTSSLVRPDTPRKAWASIRNALGEIDDEHKYQDELYDGARLLWRLMALSTIHAIWCARHRLRLEEGATLATLWAIINRTVLSGVMQLRALVQEFDDCALPRSRVLSALATMLVQAHVNDAGESPRPLVVCSVYLLFFKGGW</sequence>
<dbReference type="VEuPathDB" id="FungiDB:HpaG805069"/>
<keyword evidence="2" id="KW-1185">Reference proteome</keyword>
<dbReference type="HOGENOM" id="CLU_1201812_0_0_1"/>
<name>M4BFK0_HYAAE</name>
<dbReference type="EnsemblProtists" id="HpaT805069">
    <property type="protein sequence ID" value="HpaP805069"/>
    <property type="gene ID" value="HpaG805069"/>
</dbReference>
<dbReference type="AlphaFoldDB" id="M4BFK0"/>
<dbReference type="InParanoid" id="M4BFK0"/>
<evidence type="ECO:0000313" key="1">
    <source>
        <dbReference type="EnsemblProtists" id="HpaP805069"/>
    </source>
</evidence>
<dbReference type="eggNOG" id="ENOG502SU1Y">
    <property type="taxonomic scope" value="Eukaryota"/>
</dbReference>